<feature type="domain" description="PFL" evidence="1">
    <location>
        <begin position="1"/>
        <end position="158"/>
    </location>
</feature>
<name>A0A2S0PDW1_9NEIS</name>
<dbReference type="PANTHER" id="PTHR43641:SF2">
    <property type="entry name" value="DEHYDRATASE YBIW-RELATED"/>
    <property type="match status" value="1"/>
</dbReference>
<dbReference type="Proteomes" id="UP000244173">
    <property type="component" value="Chromosome"/>
</dbReference>
<dbReference type="STRING" id="1122240.GCA_000620105_02341"/>
<evidence type="ECO:0000313" key="3">
    <source>
        <dbReference type="Proteomes" id="UP000244173"/>
    </source>
</evidence>
<dbReference type="InterPro" id="IPR004184">
    <property type="entry name" value="PFL_dom"/>
</dbReference>
<dbReference type="OrthoDB" id="3251355at2"/>
<gene>
    <name evidence="2" type="ORF">DAI18_16760</name>
</gene>
<dbReference type="KEGG" id="maer:DAI18_16760"/>
<dbReference type="GO" id="GO:0003824">
    <property type="term" value="F:catalytic activity"/>
    <property type="evidence" value="ECO:0007669"/>
    <property type="project" value="InterPro"/>
</dbReference>
<reference evidence="2 3" key="1">
    <citation type="submission" date="2018-04" db="EMBL/GenBank/DDBJ databases">
        <title>Denitrifier Microvirgula.</title>
        <authorList>
            <person name="Anderson E."/>
            <person name="Jang J."/>
            <person name="Ishii S."/>
        </authorList>
    </citation>
    <scope>NUCLEOTIDE SEQUENCE [LARGE SCALE GENOMIC DNA]</scope>
    <source>
        <strain evidence="2 3">BE2.4</strain>
    </source>
</reference>
<dbReference type="PANTHER" id="PTHR43641">
    <property type="entry name" value="FORMATE ACETYLTRANSFERASE 3-RELATED"/>
    <property type="match status" value="1"/>
</dbReference>
<proteinExistence type="predicted"/>
<dbReference type="InterPro" id="IPR051215">
    <property type="entry name" value="GRE"/>
</dbReference>
<organism evidence="2 3">
    <name type="scientific">Microvirgula aerodenitrificans</name>
    <dbReference type="NCBI Taxonomy" id="57480"/>
    <lineage>
        <taxon>Bacteria</taxon>
        <taxon>Pseudomonadati</taxon>
        <taxon>Pseudomonadota</taxon>
        <taxon>Betaproteobacteria</taxon>
        <taxon>Neisseriales</taxon>
        <taxon>Aquaspirillaceae</taxon>
        <taxon>Microvirgula</taxon>
    </lineage>
</organism>
<dbReference type="GO" id="GO:0005829">
    <property type="term" value="C:cytosol"/>
    <property type="evidence" value="ECO:0007669"/>
    <property type="project" value="TreeGrafter"/>
</dbReference>
<dbReference type="AlphaFoldDB" id="A0A2S0PDW1"/>
<sequence length="290" mass="31761">MTAPLCVGVSNTIDALFAIKKLVFDPASAITSLPELLDCLINDCGYAMIGPYQNTLMGQAEVAEQAKRYREWRDIALQLPKWGSGHAEVDALGEWFMDRLVTLCVDTLRGPHPVLKPALDTIAASFGSIEFVATPGIGTFEGYVGDGLDCGASADGRRNGMPIASDLSPTPSPQDLPPAPAFRNIYQALQGWRVDAIEYGLSNASPVDMNIPENFPLEDLKRFVKAYARGETGSNLITLTCADLATCQAAAQDPERYNLVRVRMGGWTEFYAAMFPMHQEQHQRRQYLTP</sequence>
<protein>
    <recommendedName>
        <fullName evidence="1">PFL domain-containing protein</fullName>
    </recommendedName>
</protein>
<dbReference type="EMBL" id="CP028519">
    <property type="protein sequence ID" value="AVY95513.1"/>
    <property type="molecule type" value="Genomic_DNA"/>
</dbReference>
<evidence type="ECO:0000259" key="1">
    <source>
        <dbReference type="PROSITE" id="PS51554"/>
    </source>
</evidence>
<accession>A0A2S0PDW1</accession>
<keyword evidence="3" id="KW-1185">Reference proteome</keyword>
<dbReference type="Gene3D" id="3.20.70.20">
    <property type="match status" value="1"/>
</dbReference>
<dbReference type="PROSITE" id="PS51554">
    <property type="entry name" value="PFL"/>
    <property type="match status" value="1"/>
</dbReference>
<evidence type="ECO:0000313" key="2">
    <source>
        <dbReference type="EMBL" id="AVY95513.1"/>
    </source>
</evidence>
<dbReference type="Pfam" id="PF02901">
    <property type="entry name" value="PFL-like"/>
    <property type="match status" value="1"/>
</dbReference>
<dbReference type="SUPFAM" id="SSF51998">
    <property type="entry name" value="PFL-like glycyl radical enzymes"/>
    <property type="match status" value="1"/>
</dbReference>